<accession>A0AA39T6Q9</accession>
<evidence type="ECO:0000313" key="1">
    <source>
        <dbReference type="EMBL" id="KAK0601728.1"/>
    </source>
</evidence>
<reference evidence="1" key="2">
    <citation type="submission" date="2023-06" db="EMBL/GenBank/DDBJ databases">
        <authorList>
            <person name="Swenson N.G."/>
            <person name="Wegrzyn J.L."/>
            <person name="Mcevoy S.L."/>
        </authorList>
    </citation>
    <scope>NUCLEOTIDE SEQUENCE</scope>
    <source>
        <strain evidence="1">NS2018</strain>
        <tissue evidence="1">Leaf</tissue>
    </source>
</reference>
<reference evidence="1" key="1">
    <citation type="journal article" date="2022" name="Plant J.">
        <title>Strategies of tolerance reflected in two North American maple genomes.</title>
        <authorList>
            <person name="McEvoy S.L."/>
            <person name="Sezen U.U."/>
            <person name="Trouern-Trend A."/>
            <person name="McMahon S.M."/>
            <person name="Schaberg P.G."/>
            <person name="Yang J."/>
            <person name="Wegrzyn J.L."/>
            <person name="Swenson N.G."/>
        </authorList>
    </citation>
    <scope>NUCLEOTIDE SEQUENCE</scope>
    <source>
        <strain evidence="1">NS2018</strain>
    </source>
</reference>
<dbReference type="AlphaFoldDB" id="A0AA39T6Q9"/>
<dbReference type="Proteomes" id="UP001168877">
    <property type="component" value="Unassembled WGS sequence"/>
</dbReference>
<keyword evidence="2" id="KW-1185">Reference proteome</keyword>
<sequence>MQFVASYDFPYWSHGKIAHQLDEDFSQPPFSSSSAYDLLRRLLLNLRLLSVLSHHILKDSSLFDLLFFNSSDLLQQEYKTKLQTRLRPPVTTINT</sequence>
<evidence type="ECO:0000313" key="2">
    <source>
        <dbReference type="Proteomes" id="UP001168877"/>
    </source>
</evidence>
<protein>
    <submittedName>
        <fullName evidence="1">Uncharacterized protein</fullName>
    </submittedName>
</protein>
<proteinExistence type="predicted"/>
<name>A0AA39T6Q9_ACESA</name>
<gene>
    <name evidence="1" type="ORF">LWI29_026911</name>
</gene>
<comment type="caution">
    <text evidence="1">The sequence shown here is derived from an EMBL/GenBank/DDBJ whole genome shotgun (WGS) entry which is preliminary data.</text>
</comment>
<dbReference type="EMBL" id="JAUESC010000003">
    <property type="protein sequence ID" value="KAK0601728.1"/>
    <property type="molecule type" value="Genomic_DNA"/>
</dbReference>
<organism evidence="1 2">
    <name type="scientific">Acer saccharum</name>
    <name type="common">Sugar maple</name>
    <dbReference type="NCBI Taxonomy" id="4024"/>
    <lineage>
        <taxon>Eukaryota</taxon>
        <taxon>Viridiplantae</taxon>
        <taxon>Streptophyta</taxon>
        <taxon>Embryophyta</taxon>
        <taxon>Tracheophyta</taxon>
        <taxon>Spermatophyta</taxon>
        <taxon>Magnoliopsida</taxon>
        <taxon>eudicotyledons</taxon>
        <taxon>Gunneridae</taxon>
        <taxon>Pentapetalae</taxon>
        <taxon>rosids</taxon>
        <taxon>malvids</taxon>
        <taxon>Sapindales</taxon>
        <taxon>Sapindaceae</taxon>
        <taxon>Hippocastanoideae</taxon>
        <taxon>Acereae</taxon>
        <taxon>Acer</taxon>
    </lineage>
</organism>